<keyword evidence="9 12" id="KW-0067">ATP-binding</keyword>
<dbReference type="EMBL" id="MVHE01000082">
    <property type="protein sequence ID" value="ORA11317.1"/>
    <property type="molecule type" value="Genomic_DNA"/>
</dbReference>
<reference evidence="15 16" key="1">
    <citation type="submission" date="2017-02" db="EMBL/GenBank/DDBJ databases">
        <title>The new phylogeny of genus Mycobacterium.</title>
        <authorList>
            <person name="Tortoli E."/>
            <person name="Trovato A."/>
            <person name="Cirillo D.M."/>
        </authorList>
    </citation>
    <scope>NUCLEOTIDE SEQUENCE [LARGE SCALE GENOMIC DNA]</scope>
    <source>
        <strain evidence="15 16">DSM 45057</strain>
    </source>
</reference>
<evidence type="ECO:0000256" key="4">
    <source>
        <dbReference type="ARBA" id="ARBA00022527"/>
    </source>
</evidence>
<accession>A0A1W9ZBN8</accession>
<keyword evidence="10" id="KW-1133">Transmembrane helix</keyword>
<dbReference type="GO" id="GO:0005524">
    <property type="term" value="F:ATP binding"/>
    <property type="evidence" value="ECO:0007669"/>
    <property type="project" value="UniProtKB-UniRule"/>
</dbReference>
<feature type="domain" description="Protein kinase" evidence="14">
    <location>
        <begin position="9"/>
        <end position="269"/>
    </location>
</feature>
<feature type="region of interest" description="Disordered" evidence="13">
    <location>
        <begin position="248"/>
        <end position="312"/>
    </location>
</feature>
<dbReference type="Pfam" id="PF00069">
    <property type="entry name" value="Pkinase"/>
    <property type="match status" value="1"/>
</dbReference>
<dbReference type="PANTHER" id="PTHR43289:SF6">
    <property type="entry name" value="SERINE_THREONINE-PROTEIN KINASE NEKL-3"/>
    <property type="match status" value="1"/>
</dbReference>
<name>A0A1W9ZBN8_MYCAN</name>
<evidence type="ECO:0000256" key="1">
    <source>
        <dbReference type="ARBA" id="ARBA00004162"/>
    </source>
</evidence>
<dbReference type="RefSeq" id="WP_139801940.1">
    <property type="nucleotide sequence ID" value="NZ_MVHE01000082.1"/>
</dbReference>
<proteinExistence type="predicted"/>
<comment type="caution">
    <text evidence="15">The sequence shown here is derived from an EMBL/GenBank/DDBJ whole genome shotgun (WGS) entry which is preliminary data.</text>
</comment>
<keyword evidence="4" id="KW-0723">Serine/threonine-protein kinase</keyword>
<keyword evidence="6" id="KW-0812">Transmembrane</keyword>
<dbReference type="AlphaFoldDB" id="A0A1W9ZBN8"/>
<evidence type="ECO:0000256" key="13">
    <source>
        <dbReference type="SAM" id="MobiDB-lite"/>
    </source>
</evidence>
<comment type="subcellular location">
    <subcellularLocation>
        <location evidence="1">Cell membrane</location>
        <topology evidence="1">Single-pass membrane protein</topology>
    </subcellularLocation>
</comment>
<evidence type="ECO:0000256" key="12">
    <source>
        <dbReference type="PROSITE-ProRule" id="PRU10141"/>
    </source>
</evidence>
<evidence type="ECO:0000256" key="11">
    <source>
        <dbReference type="ARBA" id="ARBA00023136"/>
    </source>
</evidence>
<dbReference type="SMART" id="SM00220">
    <property type="entry name" value="S_TKc"/>
    <property type="match status" value="1"/>
</dbReference>
<keyword evidence="5" id="KW-0808">Transferase</keyword>
<dbReference type="FunFam" id="1.10.510.10:FF:000021">
    <property type="entry name" value="Serine/threonine protein kinase"/>
    <property type="match status" value="1"/>
</dbReference>
<evidence type="ECO:0000313" key="15">
    <source>
        <dbReference type="EMBL" id="ORA11317.1"/>
    </source>
</evidence>
<evidence type="ECO:0000256" key="7">
    <source>
        <dbReference type="ARBA" id="ARBA00022741"/>
    </source>
</evidence>
<feature type="compositionally biased region" description="Low complexity" evidence="13">
    <location>
        <begin position="262"/>
        <end position="274"/>
    </location>
</feature>
<feature type="compositionally biased region" description="Low complexity" evidence="13">
    <location>
        <begin position="292"/>
        <end position="301"/>
    </location>
</feature>
<keyword evidence="3" id="KW-1003">Cell membrane</keyword>
<dbReference type="PROSITE" id="PS00107">
    <property type="entry name" value="PROTEIN_KINASE_ATP"/>
    <property type="match status" value="1"/>
</dbReference>
<dbReference type="OrthoDB" id="9762169at2"/>
<evidence type="ECO:0000256" key="10">
    <source>
        <dbReference type="ARBA" id="ARBA00022989"/>
    </source>
</evidence>
<keyword evidence="7 12" id="KW-0547">Nucleotide-binding</keyword>
<dbReference type="InterPro" id="IPR000719">
    <property type="entry name" value="Prot_kinase_dom"/>
</dbReference>
<dbReference type="GO" id="GO:0004674">
    <property type="term" value="F:protein serine/threonine kinase activity"/>
    <property type="evidence" value="ECO:0007669"/>
    <property type="project" value="UniProtKB-KW"/>
</dbReference>
<dbReference type="PROSITE" id="PS50011">
    <property type="entry name" value="PROTEIN_KINASE_DOM"/>
    <property type="match status" value="1"/>
</dbReference>
<evidence type="ECO:0000256" key="9">
    <source>
        <dbReference type="ARBA" id="ARBA00022840"/>
    </source>
</evidence>
<evidence type="ECO:0000259" key="14">
    <source>
        <dbReference type="PROSITE" id="PS50011"/>
    </source>
</evidence>
<feature type="compositionally biased region" description="Pro residues" evidence="13">
    <location>
        <begin position="275"/>
        <end position="291"/>
    </location>
</feature>
<feature type="non-terminal residue" evidence="15">
    <location>
        <position position="312"/>
    </location>
</feature>
<dbReference type="EC" id="2.7.11.1" evidence="2"/>
<organism evidence="15 16">
    <name type="scientific">Mycobacterium angelicum</name>
    <dbReference type="NCBI Taxonomy" id="470074"/>
    <lineage>
        <taxon>Bacteria</taxon>
        <taxon>Bacillati</taxon>
        <taxon>Actinomycetota</taxon>
        <taxon>Actinomycetes</taxon>
        <taxon>Mycobacteriales</taxon>
        <taxon>Mycobacteriaceae</taxon>
        <taxon>Mycobacterium</taxon>
    </lineage>
</organism>
<evidence type="ECO:0000256" key="8">
    <source>
        <dbReference type="ARBA" id="ARBA00022777"/>
    </source>
</evidence>
<dbReference type="PANTHER" id="PTHR43289">
    <property type="entry name" value="MITOGEN-ACTIVATED PROTEIN KINASE KINASE KINASE 20-RELATED"/>
    <property type="match status" value="1"/>
</dbReference>
<dbReference type="Proteomes" id="UP000192284">
    <property type="component" value="Unassembled WGS sequence"/>
</dbReference>
<feature type="binding site" evidence="12">
    <location>
        <position position="38"/>
    </location>
    <ligand>
        <name>ATP</name>
        <dbReference type="ChEBI" id="CHEBI:30616"/>
    </ligand>
</feature>
<dbReference type="CDD" id="cd14014">
    <property type="entry name" value="STKc_PknB_like"/>
    <property type="match status" value="1"/>
</dbReference>
<dbReference type="Gene3D" id="1.10.510.10">
    <property type="entry name" value="Transferase(Phosphotransferase) domain 1"/>
    <property type="match status" value="1"/>
</dbReference>
<gene>
    <name evidence="15" type="ORF">BST12_25935</name>
</gene>
<dbReference type="GO" id="GO:0005886">
    <property type="term" value="C:plasma membrane"/>
    <property type="evidence" value="ECO:0007669"/>
    <property type="project" value="UniProtKB-SubCell"/>
</dbReference>
<feature type="compositionally biased region" description="Polar residues" evidence="13">
    <location>
        <begin position="302"/>
        <end position="312"/>
    </location>
</feature>
<dbReference type="InterPro" id="IPR017441">
    <property type="entry name" value="Protein_kinase_ATP_BS"/>
</dbReference>
<dbReference type="InterPro" id="IPR011009">
    <property type="entry name" value="Kinase-like_dom_sf"/>
</dbReference>
<evidence type="ECO:0000256" key="6">
    <source>
        <dbReference type="ARBA" id="ARBA00022692"/>
    </source>
</evidence>
<keyword evidence="11" id="KW-0472">Membrane</keyword>
<sequence>MDEVAFGRYRLIEMIGAGGMGQVFRAHDTVIGRDVAIKVLPPEMGSLDGYRDRFRREAHIAARLTEPHIIPIHDTGEIGGRLFLVMPIIEGVDVHTLLRREGPMPPPLAVRVVEQLAAALNAAHRNGLVHRDIKPSNALMTADGHVYLIDFGIAHDAAATRLTQTGLMVGTFSYMAPERFLTGTADARADVYSLACVLHECLTGATPFAGTSMEQQIAGHLTMDPPKPSSFNSAIPAGFDEVIARGMAKQPQQRYQNAGDLAAAAQGVLSAAPARPQPPPPPSSPPSPVGPVTPTMPGTQQLPYQPTQQAPT</sequence>
<dbReference type="Gene3D" id="3.30.200.20">
    <property type="entry name" value="Phosphorylase Kinase, domain 1"/>
    <property type="match status" value="1"/>
</dbReference>
<protein>
    <recommendedName>
        <fullName evidence="2">non-specific serine/threonine protein kinase</fullName>
        <ecNumber evidence="2">2.7.11.1</ecNumber>
    </recommendedName>
</protein>
<evidence type="ECO:0000256" key="5">
    <source>
        <dbReference type="ARBA" id="ARBA00022679"/>
    </source>
</evidence>
<keyword evidence="16" id="KW-1185">Reference proteome</keyword>
<dbReference type="SUPFAM" id="SSF56112">
    <property type="entry name" value="Protein kinase-like (PK-like)"/>
    <property type="match status" value="1"/>
</dbReference>
<keyword evidence="8" id="KW-0418">Kinase</keyword>
<evidence type="ECO:0000256" key="3">
    <source>
        <dbReference type="ARBA" id="ARBA00022475"/>
    </source>
</evidence>
<evidence type="ECO:0000313" key="16">
    <source>
        <dbReference type="Proteomes" id="UP000192284"/>
    </source>
</evidence>
<dbReference type="GO" id="GO:0080090">
    <property type="term" value="P:regulation of primary metabolic process"/>
    <property type="evidence" value="ECO:0007669"/>
    <property type="project" value="UniProtKB-ARBA"/>
</dbReference>
<evidence type="ECO:0000256" key="2">
    <source>
        <dbReference type="ARBA" id="ARBA00012513"/>
    </source>
</evidence>